<dbReference type="Proteomes" id="UP000177740">
    <property type="component" value="Unassembled WGS sequence"/>
</dbReference>
<dbReference type="EMBL" id="MHMM01000015">
    <property type="protein sequence ID" value="OGZ26820.1"/>
    <property type="molecule type" value="Genomic_DNA"/>
</dbReference>
<accession>A0A1G2EN91</accession>
<comment type="caution">
    <text evidence="1">The sequence shown here is derived from an EMBL/GenBank/DDBJ whole genome shotgun (WGS) entry which is preliminary data.</text>
</comment>
<evidence type="ECO:0000313" key="1">
    <source>
        <dbReference type="EMBL" id="OGZ26820.1"/>
    </source>
</evidence>
<reference evidence="1 2" key="1">
    <citation type="journal article" date="2016" name="Nat. Commun.">
        <title>Thousands of microbial genomes shed light on interconnected biogeochemical processes in an aquifer system.</title>
        <authorList>
            <person name="Anantharaman K."/>
            <person name="Brown C.T."/>
            <person name="Hug L.A."/>
            <person name="Sharon I."/>
            <person name="Castelle C.J."/>
            <person name="Probst A.J."/>
            <person name="Thomas B.C."/>
            <person name="Singh A."/>
            <person name="Wilkins M.J."/>
            <person name="Karaoz U."/>
            <person name="Brodie E.L."/>
            <person name="Williams K.H."/>
            <person name="Hubbard S.S."/>
            <person name="Banfield J.F."/>
        </authorList>
    </citation>
    <scope>NUCLEOTIDE SEQUENCE [LARGE SCALE GENOMIC DNA]</scope>
</reference>
<organism evidence="1 2">
    <name type="scientific">Candidatus Nealsonbacteria bacterium RIFOXYB1_FULL_40_15</name>
    <dbReference type="NCBI Taxonomy" id="1801677"/>
    <lineage>
        <taxon>Bacteria</taxon>
        <taxon>Candidatus Nealsoniibacteriota</taxon>
    </lineage>
</organism>
<dbReference type="STRING" id="1801677.A2365_01305"/>
<protein>
    <submittedName>
        <fullName evidence="1">Uncharacterized protein</fullName>
    </submittedName>
</protein>
<evidence type="ECO:0000313" key="2">
    <source>
        <dbReference type="Proteomes" id="UP000177740"/>
    </source>
</evidence>
<name>A0A1G2EN91_9BACT</name>
<dbReference type="AlphaFoldDB" id="A0A1G2EN91"/>
<proteinExistence type="predicted"/>
<sequence>MYLTKCDFCKKVIKNESIRVGFGFANGLDLCEKCGKPVVDFLKENGVLDEENKRVIKDKKRKTA</sequence>
<gene>
    <name evidence="1" type="ORF">A2365_01305</name>
</gene>